<dbReference type="PANTHER" id="PTHR43341:SF20">
    <property type="entry name" value="AAT FAMILY AMINO ACID TRANSPORTER"/>
    <property type="match status" value="1"/>
</dbReference>
<dbReference type="InterPro" id="IPR004841">
    <property type="entry name" value="AA-permease/SLC12A_dom"/>
</dbReference>
<name>A0A9P6AXD0_9AGAM</name>
<proteinExistence type="predicted"/>
<dbReference type="GO" id="GO:0015171">
    <property type="term" value="F:amino acid transmembrane transporter activity"/>
    <property type="evidence" value="ECO:0007669"/>
    <property type="project" value="TreeGrafter"/>
</dbReference>
<dbReference type="OrthoDB" id="10062876at2759"/>
<comment type="caution">
    <text evidence="7">The sequence shown here is derived from an EMBL/GenBank/DDBJ whole genome shotgun (WGS) entry which is preliminary data.</text>
</comment>
<protein>
    <recommendedName>
        <fullName evidence="6">Amino acid permease/ SLC12A domain-containing protein</fullName>
    </recommendedName>
</protein>
<sequence>MAYYDQEKEHTLLVEEGVGHTLKRQLKPRHIAMIRVIFLPTELSAAVRLLGAPRSLEQILGIVVDLGGGPNHDRICFRYWMHPGPFVQYNGIGGDKRRFLGWWSVMTQAAFSYIGTEIVGIAAGEARRNLPEAIRRVCIRILLFRIGGAWIIGWLVPSNSNDKHLGLMSDAASSPFVIAHVVHSTLALASYLHCC</sequence>
<keyword evidence="8" id="KW-1185">Reference proteome</keyword>
<dbReference type="Gene3D" id="1.20.1740.10">
    <property type="entry name" value="Amino acid/polyamine transporter I"/>
    <property type="match status" value="1"/>
</dbReference>
<dbReference type="Proteomes" id="UP000886523">
    <property type="component" value="Unassembled WGS sequence"/>
</dbReference>
<dbReference type="AlphaFoldDB" id="A0A9P6AXD0"/>
<evidence type="ECO:0000256" key="4">
    <source>
        <dbReference type="ARBA" id="ARBA00023136"/>
    </source>
</evidence>
<feature type="transmembrane region" description="Helical" evidence="5">
    <location>
        <begin position="176"/>
        <end position="194"/>
    </location>
</feature>
<evidence type="ECO:0000313" key="7">
    <source>
        <dbReference type="EMBL" id="KAF9513612.1"/>
    </source>
</evidence>
<keyword evidence="2 5" id="KW-0812">Transmembrane</keyword>
<dbReference type="GO" id="GO:0016020">
    <property type="term" value="C:membrane"/>
    <property type="evidence" value="ECO:0007669"/>
    <property type="project" value="UniProtKB-SubCell"/>
</dbReference>
<evidence type="ECO:0000256" key="2">
    <source>
        <dbReference type="ARBA" id="ARBA00022692"/>
    </source>
</evidence>
<dbReference type="Pfam" id="PF00324">
    <property type="entry name" value="AA_permease"/>
    <property type="match status" value="1"/>
</dbReference>
<evidence type="ECO:0000256" key="5">
    <source>
        <dbReference type="SAM" id="Phobius"/>
    </source>
</evidence>
<organism evidence="7 8">
    <name type="scientific">Hydnum rufescens UP504</name>
    <dbReference type="NCBI Taxonomy" id="1448309"/>
    <lineage>
        <taxon>Eukaryota</taxon>
        <taxon>Fungi</taxon>
        <taxon>Dikarya</taxon>
        <taxon>Basidiomycota</taxon>
        <taxon>Agaricomycotina</taxon>
        <taxon>Agaricomycetes</taxon>
        <taxon>Cantharellales</taxon>
        <taxon>Hydnaceae</taxon>
        <taxon>Hydnum</taxon>
    </lineage>
</organism>
<dbReference type="PANTHER" id="PTHR43341">
    <property type="entry name" value="AMINO ACID PERMEASE"/>
    <property type="match status" value="1"/>
</dbReference>
<feature type="domain" description="Amino acid permease/ SLC12A" evidence="6">
    <location>
        <begin position="59"/>
        <end position="190"/>
    </location>
</feature>
<dbReference type="InterPro" id="IPR050524">
    <property type="entry name" value="APC_YAT"/>
</dbReference>
<evidence type="ECO:0000313" key="8">
    <source>
        <dbReference type="Proteomes" id="UP000886523"/>
    </source>
</evidence>
<evidence type="ECO:0000256" key="1">
    <source>
        <dbReference type="ARBA" id="ARBA00004141"/>
    </source>
</evidence>
<evidence type="ECO:0000256" key="3">
    <source>
        <dbReference type="ARBA" id="ARBA00022989"/>
    </source>
</evidence>
<dbReference type="EMBL" id="MU128970">
    <property type="protein sequence ID" value="KAF9513612.1"/>
    <property type="molecule type" value="Genomic_DNA"/>
</dbReference>
<keyword evidence="3 5" id="KW-1133">Transmembrane helix</keyword>
<comment type="subcellular location">
    <subcellularLocation>
        <location evidence="1">Membrane</location>
        <topology evidence="1">Multi-pass membrane protein</topology>
    </subcellularLocation>
</comment>
<keyword evidence="4 5" id="KW-0472">Membrane</keyword>
<reference evidence="7" key="1">
    <citation type="journal article" date="2020" name="Nat. Commun.">
        <title>Large-scale genome sequencing of mycorrhizal fungi provides insights into the early evolution of symbiotic traits.</title>
        <authorList>
            <person name="Miyauchi S."/>
            <person name="Kiss E."/>
            <person name="Kuo A."/>
            <person name="Drula E."/>
            <person name="Kohler A."/>
            <person name="Sanchez-Garcia M."/>
            <person name="Morin E."/>
            <person name="Andreopoulos B."/>
            <person name="Barry K.W."/>
            <person name="Bonito G."/>
            <person name="Buee M."/>
            <person name="Carver A."/>
            <person name="Chen C."/>
            <person name="Cichocki N."/>
            <person name="Clum A."/>
            <person name="Culley D."/>
            <person name="Crous P.W."/>
            <person name="Fauchery L."/>
            <person name="Girlanda M."/>
            <person name="Hayes R.D."/>
            <person name="Keri Z."/>
            <person name="LaButti K."/>
            <person name="Lipzen A."/>
            <person name="Lombard V."/>
            <person name="Magnuson J."/>
            <person name="Maillard F."/>
            <person name="Murat C."/>
            <person name="Nolan M."/>
            <person name="Ohm R.A."/>
            <person name="Pangilinan J."/>
            <person name="Pereira M.F."/>
            <person name="Perotto S."/>
            <person name="Peter M."/>
            <person name="Pfister S."/>
            <person name="Riley R."/>
            <person name="Sitrit Y."/>
            <person name="Stielow J.B."/>
            <person name="Szollosi G."/>
            <person name="Zifcakova L."/>
            <person name="Stursova M."/>
            <person name="Spatafora J.W."/>
            <person name="Tedersoo L."/>
            <person name="Vaario L.M."/>
            <person name="Yamada A."/>
            <person name="Yan M."/>
            <person name="Wang P."/>
            <person name="Xu J."/>
            <person name="Bruns T."/>
            <person name="Baldrian P."/>
            <person name="Vilgalys R."/>
            <person name="Dunand C."/>
            <person name="Henrissat B."/>
            <person name="Grigoriev I.V."/>
            <person name="Hibbett D."/>
            <person name="Nagy L.G."/>
            <person name="Martin F.M."/>
        </authorList>
    </citation>
    <scope>NUCLEOTIDE SEQUENCE</scope>
    <source>
        <strain evidence="7">UP504</strain>
    </source>
</reference>
<gene>
    <name evidence="7" type="ORF">BS47DRAFT_1362328</name>
</gene>
<accession>A0A9P6AXD0</accession>
<feature type="transmembrane region" description="Helical" evidence="5">
    <location>
        <begin position="137"/>
        <end position="156"/>
    </location>
</feature>
<evidence type="ECO:0000259" key="6">
    <source>
        <dbReference type="Pfam" id="PF00324"/>
    </source>
</evidence>